<gene>
    <name evidence="2" type="ORF">O7A05_31185</name>
</gene>
<dbReference type="InterPro" id="IPR024628">
    <property type="entry name" value="Sulfotransferase_Stf0_dom"/>
</dbReference>
<evidence type="ECO:0000313" key="3">
    <source>
        <dbReference type="Proteomes" id="UP001366503"/>
    </source>
</evidence>
<name>A0ABU8KLK9_9HYPH</name>
<reference evidence="2 3" key="1">
    <citation type="submission" date="2022-12" db="EMBL/GenBank/DDBJ databases">
        <authorList>
            <person name="Muema E."/>
        </authorList>
    </citation>
    <scope>NUCLEOTIDE SEQUENCE [LARGE SCALE GENOMIC DNA]</scope>
    <source>
        <strain evidence="3">1330</strain>
    </source>
</reference>
<proteinExistence type="predicted"/>
<organism evidence="2 3">
    <name type="scientific">Mesorhizobium argentiipisi</name>
    <dbReference type="NCBI Taxonomy" id="3015175"/>
    <lineage>
        <taxon>Bacteria</taxon>
        <taxon>Pseudomonadati</taxon>
        <taxon>Pseudomonadota</taxon>
        <taxon>Alphaproteobacteria</taxon>
        <taxon>Hyphomicrobiales</taxon>
        <taxon>Phyllobacteriaceae</taxon>
        <taxon>Mesorhizobium</taxon>
    </lineage>
</organism>
<evidence type="ECO:0000313" key="2">
    <source>
        <dbReference type="EMBL" id="MEI9406591.1"/>
    </source>
</evidence>
<dbReference type="InterPro" id="IPR015124">
    <property type="entry name" value="Stf0"/>
</dbReference>
<dbReference type="Pfam" id="PF09037">
    <property type="entry name" value="Sulphotransf"/>
    <property type="match status" value="1"/>
</dbReference>
<protein>
    <submittedName>
        <fullName evidence="2">Stf0 family sulfotransferase</fullName>
    </submittedName>
</protein>
<dbReference type="RefSeq" id="WP_337097130.1">
    <property type="nucleotide sequence ID" value="NZ_JAPYKO010000039.1"/>
</dbReference>
<dbReference type="Proteomes" id="UP001366503">
    <property type="component" value="Unassembled WGS sequence"/>
</dbReference>
<feature type="domain" description="Sulphotransferase Stf0" evidence="1">
    <location>
        <begin position="18"/>
        <end position="229"/>
    </location>
</feature>
<dbReference type="SUPFAM" id="SSF52540">
    <property type="entry name" value="P-loop containing nucleoside triphosphate hydrolases"/>
    <property type="match status" value="1"/>
</dbReference>
<accession>A0ABU8KLK9</accession>
<comment type="caution">
    <text evidence="2">The sequence shown here is derived from an EMBL/GenBank/DDBJ whole genome shotgun (WGS) entry which is preliminary data.</text>
</comment>
<dbReference type="Gene3D" id="3.40.50.300">
    <property type="entry name" value="P-loop containing nucleotide triphosphate hydrolases"/>
    <property type="match status" value="1"/>
</dbReference>
<dbReference type="InterPro" id="IPR027417">
    <property type="entry name" value="P-loop_NTPase"/>
</dbReference>
<dbReference type="EMBL" id="JAPYKO010000039">
    <property type="protein sequence ID" value="MEI9406591.1"/>
    <property type="molecule type" value="Genomic_DNA"/>
</dbReference>
<sequence>MTSSGQKRGCDRLKGVAVLTEGRSGSNWLGSLTNATGIMGRSGEWLKQLHLGPEPRRYDALEETVIREASTANGRFAIKVFPRHLSWSKGKCGKDFLLEIRKNNDLGFILLERRDRLRQAISFYRASVSNVWVSRHKRADSPVPYSFAGISQAFFQIEQSYAFWRAYVDLSQLPRRHFFYEDLLPDPGPYIEAVAELLDVPAPATVPVSQLEIQRDDLTEDWVERFRHEAAKKGAIEAIEEAPVPRTLGNFARIALKRPLNRRRF</sequence>
<evidence type="ECO:0000259" key="1">
    <source>
        <dbReference type="Pfam" id="PF09037"/>
    </source>
</evidence>
<dbReference type="PIRSF" id="PIRSF021497">
    <property type="entry name" value="Sulphotransferase_Stf0"/>
    <property type="match status" value="1"/>
</dbReference>
<keyword evidence="3" id="KW-1185">Reference proteome</keyword>